<protein>
    <submittedName>
        <fullName evidence="1">Uncharacterized protein</fullName>
    </submittedName>
</protein>
<organism evidence="1">
    <name type="scientific">hydrocarbon metagenome</name>
    <dbReference type="NCBI Taxonomy" id="938273"/>
    <lineage>
        <taxon>unclassified sequences</taxon>
        <taxon>metagenomes</taxon>
        <taxon>ecological metagenomes</taxon>
    </lineage>
</organism>
<dbReference type="AlphaFoldDB" id="A0A0W8EZP7"/>
<accession>A0A0W8EZP7</accession>
<gene>
    <name evidence="1" type="ORF">ASZ90_016243</name>
</gene>
<proteinExistence type="predicted"/>
<comment type="caution">
    <text evidence="1">The sequence shown here is derived from an EMBL/GenBank/DDBJ whole genome shotgun (WGS) entry which is preliminary data.</text>
</comment>
<evidence type="ECO:0000313" key="1">
    <source>
        <dbReference type="EMBL" id="KUG14112.1"/>
    </source>
</evidence>
<dbReference type="EMBL" id="LNQE01001700">
    <property type="protein sequence ID" value="KUG14112.1"/>
    <property type="molecule type" value="Genomic_DNA"/>
</dbReference>
<reference evidence="1" key="1">
    <citation type="journal article" date="2015" name="Proc. Natl. Acad. Sci. U.S.A.">
        <title>Networks of energetic and metabolic interactions define dynamics in microbial communities.</title>
        <authorList>
            <person name="Embree M."/>
            <person name="Liu J.K."/>
            <person name="Al-Bassam M.M."/>
            <person name="Zengler K."/>
        </authorList>
    </citation>
    <scope>NUCLEOTIDE SEQUENCE</scope>
</reference>
<name>A0A0W8EZP7_9ZZZZ</name>
<sequence>MPYPCSPDSSPFYPGFFQLPGVNAGHTRGVMSWIFHPDLPSLDLFNLIPYASCQYRIPGNTGQVIDGDCIPADPWSS</sequence>